<evidence type="ECO:0000313" key="8">
    <source>
        <dbReference type="EMBL" id="KAK5638502.1"/>
    </source>
</evidence>
<dbReference type="Pfam" id="PF14608">
    <property type="entry name" value="zf-CCCH_2"/>
    <property type="match status" value="3"/>
</dbReference>
<feature type="domain" description="C3H1-type" evidence="7">
    <location>
        <begin position="293"/>
        <end position="316"/>
    </location>
</feature>
<evidence type="ECO:0000256" key="2">
    <source>
        <dbReference type="ARBA" id="ARBA00022737"/>
    </source>
</evidence>
<feature type="compositionally biased region" description="Acidic residues" evidence="6">
    <location>
        <begin position="28"/>
        <end position="48"/>
    </location>
</feature>
<feature type="region of interest" description="Disordered" evidence="6">
    <location>
        <begin position="808"/>
        <end position="843"/>
    </location>
</feature>
<protein>
    <recommendedName>
        <fullName evidence="7">C3H1-type domain-containing protein</fullName>
    </recommendedName>
</protein>
<evidence type="ECO:0000313" key="9">
    <source>
        <dbReference type="Proteomes" id="UP001329430"/>
    </source>
</evidence>
<name>A0AAN7UZ06_9COLE</name>
<reference evidence="8 9" key="1">
    <citation type="journal article" date="2024" name="Insects">
        <title>An Improved Chromosome-Level Genome Assembly of the Firefly Pyrocoelia pectoralis.</title>
        <authorList>
            <person name="Fu X."/>
            <person name="Meyer-Rochow V.B."/>
            <person name="Ballantyne L."/>
            <person name="Zhu X."/>
        </authorList>
    </citation>
    <scope>NUCLEOTIDE SEQUENCE [LARGE SCALE GENOMIC DNA]</scope>
    <source>
        <strain evidence="8">XCY_ONT2</strain>
    </source>
</reference>
<feature type="zinc finger region" description="C3H1-type" evidence="5">
    <location>
        <begin position="236"/>
        <end position="263"/>
    </location>
</feature>
<feature type="region of interest" description="Disordered" evidence="6">
    <location>
        <begin position="648"/>
        <end position="694"/>
    </location>
</feature>
<dbReference type="GO" id="GO:0005634">
    <property type="term" value="C:nucleus"/>
    <property type="evidence" value="ECO:0007669"/>
    <property type="project" value="TreeGrafter"/>
</dbReference>
<dbReference type="Proteomes" id="UP001329430">
    <property type="component" value="Chromosome 10"/>
</dbReference>
<evidence type="ECO:0000256" key="4">
    <source>
        <dbReference type="ARBA" id="ARBA00022833"/>
    </source>
</evidence>
<dbReference type="PANTHER" id="PTHR13119:SF12">
    <property type="entry name" value="PROTEIN SUPPRESSOR OF SABLE"/>
    <property type="match status" value="1"/>
</dbReference>
<dbReference type="EMBL" id="JAVRBK010000010">
    <property type="protein sequence ID" value="KAK5638502.1"/>
    <property type="molecule type" value="Genomic_DNA"/>
</dbReference>
<dbReference type="GO" id="GO:0003723">
    <property type="term" value="F:RNA binding"/>
    <property type="evidence" value="ECO:0007669"/>
    <property type="project" value="InterPro"/>
</dbReference>
<keyword evidence="3 5" id="KW-0863">Zinc-finger</keyword>
<dbReference type="PROSITE" id="PS50103">
    <property type="entry name" value="ZF_C3H1"/>
    <property type="match status" value="3"/>
</dbReference>
<keyword evidence="1 5" id="KW-0479">Metal-binding</keyword>
<feature type="compositionally biased region" description="Low complexity" evidence="6">
    <location>
        <begin position="49"/>
        <end position="59"/>
    </location>
</feature>
<feature type="compositionally biased region" description="Basic residues" evidence="6">
    <location>
        <begin position="163"/>
        <end position="178"/>
    </location>
</feature>
<sequence length="1090" mass="122928">MALVCDIKSDQPSPEQQDAPKEDIPLETNEDLEDGEIEDDDDEEEEAPTSEVVPTTEPQPVLPEPTQPVTKPNHNNRTRFDRSERHNRYEERKRGHLTEAEKSVMHLHKLERFEREKRDRYKRDQTSNVDDFACNIEKAIANVLRKDKKQRSDDEKEEEDKRGKKRKKKDKEKKKQSKQQRTEPDEIAEMQPGSPSHSDSYDSATSSDHSKKRSLRGAKRDEKKFKKSDPTTAQPKDAQGVCVFYLQGKCTKDNECPFSHELTQPLKLELCKFYLMGCCAKGEKCFYMHSEFPCKFYHTGLPCYAGDSCKFAHGKPLEEGLRQILFKHIETAPKEILGEFPRLSRDGALTMIKQAQKALEIKYDEDASSSGGTIPSLFELNIPVPAELLQKDDEKTEKPTSRERNRPSRWQDPDPVEATTTATTDTQINFFGIKGFYSERGDQDMRVNSSGDIDMRTLPPQLNTQPVLQPLQDVDIRPVQDSDIRQLNVEAPMDFTKDVDIRQISQFDMASKTNDNNDNTTDEPNLEIVEENEKTDSIAELPDTLPKKQRELFLRIRAQQKENIPTITKEASDDEANNIDWYSDDDDDDDDNRLTIGDDVEEAKPKQEEPMALPSQIKPVEVMEKLGDLSKIDISAEVTKMLLSSISQTGALSKSATSPKDPRTSDTSKTSITLSDPRRSRVSSTETKKSEKVSIYDQGSMSLVDNTKDVDLRNLEDTDLRPQFGDTDLRASSRPDIDLRQLTLPFKAMQNYTPASEIDASINSHTPIVWRVHLVDIPRPDYTGLKLTPHEAQNTGDPRLRKIFRLNSTEEKDSPASPKESPKPTTNTTVRIDPRRRKVEDKPPIGEVNMMSYSQQLNILQASAFYQSLTSNQKVLLNQELASKYDHSGCNDPTLNGILSNLGLLSNTGATVLPNSSNSNNTIANTSALNILANINSMNPMIQPSNIIVPQGQPFVNQIPQNPNVMNQMTQSIVQPGLLGAAPGVPNLPSDFQLNFDPRQGGLLGNAPNFNYNENSNFNNYNDNYYEEGGNFVENNPVGGGGGGGGRGGRGNRGGFRDRQQRSRGRNFNRNNGRNFRHRNHRHNRSRTPP</sequence>
<feature type="compositionally biased region" description="Basic and acidic residues" evidence="6">
    <location>
        <begin position="389"/>
        <end position="412"/>
    </location>
</feature>
<dbReference type="AlphaFoldDB" id="A0AAN7UZ06"/>
<feature type="region of interest" description="Disordered" evidence="6">
    <location>
        <begin position="1"/>
        <end position="235"/>
    </location>
</feature>
<feature type="region of interest" description="Disordered" evidence="6">
    <location>
        <begin position="564"/>
        <end position="612"/>
    </location>
</feature>
<feature type="region of interest" description="Disordered" evidence="6">
    <location>
        <begin position="1032"/>
        <end position="1090"/>
    </location>
</feature>
<accession>A0AAN7UZ06</accession>
<dbReference type="GO" id="GO:0045892">
    <property type="term" value="P:negative regulation of DNA-templated transcription"/>
    <property type="evidence" value="ECO:0007669"/>
    <property type="project" value="InterPro"/>
</dbReference>
<feature type="compositionally biased region" description="Basic and acidic residues" evidence="6">
    <location>
        <begin position="218"/>
        <end position="229"/>
    </location>
</feature>
<evidence type="ECO:0000256" key="3">
    <source>
        <dbReference type="ARBA" id="ARBA00022771"/>
    </source>
</evidence>
<dbReference type="SUPFAM" id="SSF90229">
    <property type="entry name" value="CCCH zinc finger"/>
    <property type="match status" value="3"/>
</dbReference>
<evidence type="ECO:0000256" key="6">
    <source>
        <dbReference type="SAM" id="MobiDB-lite"/>
    </source>
</evidence>
<feature type="zinc finger region" description="C3H1-type" evidence="5">
    <location>
        <begin position="265"/>
        <end position="292"/>
    </location>
</feature>
<feature type="domain" description="C3H1-type" evidence="7">
    <location>
        <begin position="265"/>
        <end position="292"/>
    </location>
</feature>
<dbReference type="Gene3D" id="4.10.1000.10">
    <property type="entry name" value="Zinc finger, CCCH-type"/>
    <property type="match status" value="1"/>
</dbReference>
<feature type="compositionally biased region" description="Acidic residues" evidence="6">
    <location>
        <begin position="572"/>
        <end position="591"/>
    </location>
</feature>
<evidence type="ECO:0000256" key="5">
    <source>
        <dbReference type="PROSITE-ProRule" id="PRU00723"/>
    </source>
</evidence>
<feature type="region of interest" description="Disordered" evidence="6">
    <location>
        <begin position="442"/>
        <end position="465"/>
    </location>
</feature>
<feature type="domain" description="C3H1-type" evidence="7">
    <location>
        <begin position="236"/>
        <end position="263"/>
    </location>
</feature>
<dbReference type="SMART" id="SM00356">
    <property type="entry name" value="ZnF_C3H1"/>
    <property type="match status" value="3"/>
</dbReference>
<feature type="region of interest" description="Disordered" evidence="6">
    <location>
        <begin position="388"/>
        <end position="424"/>
    </location>
</feature>
<feature type="compositionally biased region" description="Low complexity" evidence="6">
    <location>
        <begin position="194"/>
        <end position="207"/>
    </location>
</feature>
<feature type="compositionally biased region" description="Basic and acidic residues" evidence="6">
    <location>
        <begin position="78"/>
        <end position="125"/>
    </location>
</feature>
<keyword evidence="9" id="KW-1185">Reference proteome</keyword>
<comment type="caution">
    <text evidence="8">The sequence shown here is derived from an EMBL/GenBank/DDBJ whole genome shotgun (WGS) entry which is preliminary data.</text>
</comment>
<feature type="compositionally biased region" description="Polar residues" evidence="6">
    <location>
        <begin position="648"/>
        <end position="658"/>
    </location>
</feature>
<proteinExistence type="predicted"/>
<feature type="compositionally biased region" description="Basic and acidic residues" evidence="6">
    <location>
        <begin position="150"/>
        <end position="162"/>
    </location>
</feature>
<dbReference type="InterPro" id="IPR036855">
    <property type="entry name" value="Znf_CCCH_sf"/>
</dbReference>
<dbReference type="InterPro" id="IPR045124">
    <property type="entry name" value="Su(sable)-like"/>
</dbReference>
<keyword evidence="4 5" id="KW-0862">Zinc</keyword>
<dbReference type="InterPro" id="IPR000571">
    <property type="entry name" value="Znf_CCCH"/>
</dbReference>
<gene>
    <name evidence="8" type="ORF">RI129_012797</name>
</gene>
<feature type="compositionally biased region" description="Basic residues" evidence="6">
    <location>
        <begin position="1075"/>
        <end position="1090"/>
    </location>
</feature>
<dbReference type="GO" id="GO:0008270">
    <property type="term" value="F:zinc ion binding"/>
    <property type="evidence" value="ECO:0007669"/>
    <property type="project" value="UniProtKB-KW"/>
</dbReference>
<dbReference type="PANTHER" id="PTHR13119">
    <property type="entry name" value="ZINC FINGER CCCH DOMAIN-CONTAINING PROTEI"/>
    <property type="match status" value="1"/>
</dbReference>
<feature type="zinc finger region" description="C3H1-type" evidence="5">
    <location>
        <begin position="293"/>
        <end position="316"/>
    </location>
</feature>
<evidence type="ECO:0000256" key="1">
    <source>
        <dbReference type="ARBA" id="ARBA00022723"/>
    </source>
</evidence>
<evidence type="ECO:0000259" key="7">
    <source>
        <dbReference type="PROSITE" id="PS50103"/>
    </source>
</evidence>
<keyword evidence="2" id="KW-0677">Repeat</keyword>
<feature type="compositionally biased region" description="Gly residues" evidence="6">
    <location>
        <begin position="1038"/>
        <end position="1054"/>
    </location>
</feature>
<organism evidence="8 9">
    <name type="scientific">Pyrocoelia pectoralis</name>
    <dbReference type="NCBI Taxonomy" id="417401"/>
    <lineage>
        <taxon>Eukaryota</taxon>
        <taxon>Metazoa</taxon>
        <taxon>Ecdysozoa</taxon>
        <taxon>Arthropoda</taxon>
        <taxon>Hexapoda</taxon>
        <taxon>Insecta</taxon>
        <taxon>Pterygota</taxon>
        <taxon>Neoptera</taxon>
        <taxon>Endopterygota</taxon>
        <taxon>Coleoptera</taxon>
        <taxon>Polyphaga</taxon>
        <taxon>Elateriformia</taxon>
        <taxon>Elateroidea</taxon>
        <taxon>Lampyridae</taxon>
        <taxon>Lampyrinae</taxon>
        <taxon>Pyrocoelia</taxon>
    </lineage>
</organism>